<sequence length="357" mass="40255">MKRSGISIFLLVLLVFSVYACKPKSELISTPGTVFELNDTEIAYIVTGYTGDSKDIVISSIHNDLPVISIADEAFLNLDNIESVALPDTITSIGKDAFIGTNIKYFTVPVNLKYFGQALEINEVQVVLKENHNYLKQMEISGHKTIVTKDEKELLYVEIAKEADSIFVLPDNFEYIGPRAMSKTDFKEIFLPESLIEIKYAAFSFNSDTIIHLPSYLEVIGVAAFVKCRFTGNLVLPEGLSEVGALAFYENALTSVVFPSTIEKIGRYVFDNSNNAFPNYNDIHTLTFNSYILQGDAHEQFSSYFIFDNYRDTLIDTLTIYLPENEEQASRLRQAILDSMEFAEDHISKEIEIIFIP</sequence>
<gene>
    <name evidence="1" type="ORF">QJ521_04850</name>
</gene>
<dbReference type="RefSeq" id="WP_282839308.1">
    <property type="nucleotide sequence ID" value="NZ_JASCXW010000012.1"/>
</dbReference>
<organism evidence="1 2">
    <name type="scientific">Peloplasma aerotolerans</name>
    <dbReference type="NCBI Taxonomy" id="3044389"/>
    <lineage>
        <taxon>Bacteria</taxon>
        <taxon>Bacillati</taxon>
        <taxon>Mycoplasmatota</taxon>
        <taxon>Mollicutes</taxon>
        <taxon>Acholeplasmatales</taxon>
        <taxon>Acholeplasmataceae</taxon>
        <taxon>Peloplasma</taxon>
    </lineage>
</organism>
<evidence type="ECO:0000313" key="2">
    <source>
        <dbReference type="Proteomes" id="UP001431532"/>
    </source>
</evidence>
<dbReference type="Pfam" id="PF13306">
    <property type="entry name" value="LRR_5"/>
    <property type="match status" value="2"/>
</dbReference>
<dbReference type="EMBL" id="JASCXW010000012">
    <property type="protein sequence ID" value="MDI6452884.1"/>
    <property type="molecule type" value="Genomic_DNA"/>
</dbReference>
<dbReference type="Gene3D" id="3.80.10.10">
    <property type="entry name" value="Ribonuclease Inhibitor"/>
    <property type="match status" value="2"/>
</dbReference>
<evidence type="ECO:0000313" key="1">
    <source>
        <dbReference type="EMBL" id="MDI6452884.1"/>
    </source>
</evidence>
<dbReference type="InterPro" id="IPR026906">
    <property type="entry name" value="LRR_5"/>
</dbReference>
<dbReference type="AlphaFoldDB" id="A0AAW6UAC8"/>
<proteinExistence type="predicted"/>
<name>A0AAW6UAC8_9MOLU</name>
<reference evidence="1" key="1">
    <citation type="submission" date="2023-05" db="EMBL/GenBank/DDBJ databases">
        <title>Mariniplasma microaerophilum sp. nov., a novel anaerobic mollicute isolated from terrestrial mud volcano, Taman Peninsula, Russia.</title>
        <authorList>
            <person name="Khomyakova M.A."/>
            <person name="Merkel A.Y."/>
            <person name="Slobodkin A.I."/>
        </authorList>
    </citation>
    <scope>NUCLEOTIDE SEQUENCE</scope>
    <source>
        <strain evidence="1">M4Ah</strain>
    </source>
</reference>
<dbReference type="InterPro" id="IPR032675">
    <property type="entry name" value="LRR_dom_sf"/>
</dbReference>
<accession>A0AAW6UAC8</accession>
<keyword evidence="2" id="KW-1185">Reference proteome</keyword>
<dbReference type="Proteomes" id="UP001431532">
    <property type="component" value="Unassembled WGS sequence"/>
</dbReference>
<protein>
    <submittedName>
        <fullName evidence="1">Leucine-rich repeat protein</fullName>
    </submittedName>
</protein>
<dbReference type="PROSITE" id="PS51257">
    <property type="entry name" value="PROKAR_LIPOPROTEIN"/>
    <property type="match status" value="1"/>
</dbReference>
<comment type="caution">
    <text evidence="1">The sequence shown here is derived from an EMBL/GenBank/DDBJ whole genome shotgun (WGS) entry which is preliminary data.</text>
</comment>